<evidence type="ECO:0000313" key="5">
    <source>
        <dbReference type="EMBL" id="GGY13686.1"/>
    </source>
</evidence>
<dbReference type="GO" id="GO:0043565">
    <property type="term" value="F:sequence-specific DNA binding"/>
    <property type="evidence" value="ECO:0007669"/>
    <property type="project" value="InterPro"/>
</dbReference>
<dbReference type="Pfam" id="PF13412">
    <property type="entry name" value="HTH_24"/>
    <property type="match status" value="1"/>
</dbReference>
<dbReference type="InterPro" id="IPR036390">
    <property type="entry name" value="WH_DNA-bd_sf"/>
</dbReference>
<name>A0A918P239_9NEIS</name>
<dbReference type="InterPro" id="IPR011008">
    <property type="entry name" value="Dimeric_a/b-barrel"/>
</dbReference>
<dbReference type="InterPro" id="IPR019888">
    <property type="entry name" value="Tscrpt_reg_AsnC-like"/>
</dbReference>
<proteinExistence type="predicted"/>
<dbReference type="InterPro" id="IPR036388">
    <property type="entry name" value="WH-like_DNA-bd_sf"/>
</dbReference>
<dbReference type="GO" id="GO:0005829">
    <property type="term" value="C:cytosol"/>
    <property type="evidence" value="ECO:0007669"/>
    <property type="project" value="TreeGrafter"/>
</dbReference>
<dbReference type="GO" id="GO:0043200">
    <property type="term" value="P:response to amino acid"/>
    <property type="evidence" value="ECO:0007669"/>
    <property type="project" value="TreeGrafter"/>
</dbReference>
<dbReference type="Gene3D" id="3.30.70.920">
    <property type="match status" value="1"/>
</dbReference>
<dbReference type="SMART" id="SM00344">
    <property type="entry name" value="HTH_ASNC"/>
    <property type="match status" value="1"/>
</dbReference>
<accession>A0A918P239</accession>
<dbReference type="SUPFAM" id="SSF54909">
    <property type="entry name" value="Dimeric alpha+beta barrel"/>
    <property type="match status" value="1"/>
</dbReference>
<dbReference type="AlphaFoldDB" id="A0A918P239"/>
<dbReference type="RefSeq" id="WP_189533124.1">
    <property type="nucleotide sequence ID" value="NZ_BMYX01000007.1"/>
</dbReference>
<reference evidence="5" key="1">
    <citation type="journal article" date="2014" name="Int. J. Syst. Evol. Microbiol.">
        <title>Complete genome sequence of Corynebacterium casei LMG S-19264T (=DSM 44701T), isolated from a smear-ripened cheese.</title>
        <authorList>
            <consortium name="US DOE Joint Genome Institute (JGI-PGF)"/>
            <person name="Walter F."/>
            <person name="Albersmeier A."/>
            <person name="Kalinowski J."/>
            <person name="Ruckert C."/>
        </authorList>
    </citation>
    <scope>NUCLEOTIDE SEQUENCE</scope>
    <source>
        <strain evidence="5">KCTC 32182</strain>
    </source>
</reference>
<dbReference type="InterPro" id="IPR000485">
    <property type="entry name" value="AsnC-type_HTH_dom"/>
</dbReference>
<sequence length="160" mass="18107">MNQENPRVDLDDLDRRLIEVLRDDASLTNQALAEKVFASPPTCLRRVRRLKDIGVIRKVTAQIDRRMLGPELEAIVEITLDRQDSDALAAFEARMAGEGAVVQCWRVSPGPDFVMIVSVTDMPAYHALSQRVFAMDANVRNVRAFFAIHRSKPEYPNTRT</sequence>
<gene>
    <name evidence="5" type="ORF">GCM10011289_16270</name>
</gene>
<dbReference type="EMBL" id="BMYX01000007">
    <property type="protein sequence ID" value="GGY13686.1"/>
    <property type="molecule type" value="Genomic_DNA"/>
</dbReference>
<keyword evidence="1" id="KW-0805">Transcription regulation</keyword>
<dbReference type="InterPro" id="IPR019887">
    <property type="entry name" value="Tscrpt_reg_AsnC/Lrp_C"/>
</dbReference>
<keyword evidence="6" id="KW-1185">Reference proteome</keyword>
<dbReference type="PRINTS" id="PR00033">
    <property type="entry name" value="HTHASNC"/>
</dbReference>
<keyword evidence="3" id="KW-0804">Transcription</keyword>
<evidence type="ECO:0000256" key="2">
    <source>
        <dbReference type="ARBA" id="ARBA00023125"/>
    </source>
</evidence>
<evidence type="ECO:0000256" key="3">
    <source>
        <dbReference type="ARBA" id="ARBA00023163"/>
    </source>
</evidence>
<dbReference type="PANTHER" id="PTHR30154:SF34">
    <property type="entry name" value="TRANSCRIPTIONAL REGULATOR AZLB"/>
    <property type="match status" value="1"/>
</dbReference>
<dbReference type="Pfam" id="PF01037">
    <property type="entry name" value="AsnC_trans_reg"/>
    <property type="match status" value="1"/>
</dbReference>
<comment type="caution">
    <text evidence="5">The sequence shown here is derived from an EMBL/GenBank/DDBJ whole genome shotgun (WGS) entry which is preliminary data.</text>
</comment>
<reference evidence="5" key="2">
    <citation type="submission" date="2020-09" db="EMBL/GenBank/DDBJ databases">
        <authorList>
            <person name="Sun Q."/>
            <person name="Kim S."/>
        </authorList>
    </citation>
    <scope>NUCLEOTIDE SEQUENCE</scope>
    <source>
        <strain evidence="5">KCTC 32182</strain>
    </source>
</reference>
<dbReference type="PANTHER" id="PTHR30154">
    <property type="entry name" value="LEUCINE-RESPONSIVE REGULATORY PROTEIN"/>
    <property type="match status" value="1"/>
</dbReference>
<dbReference type="Gene3D" id="1.10.10.10">
    <property type="entry name" value="Winged helix-like DNA-binding domain superfamily/Winged helix DNA-binding domain"/>
    <property type="match status" value="1"/>
</dbReference>
<dbReference type="Proteomes" id="UP000645257">
    <property type="component" value="Unassembled WGS sequence"/>
</dbReference>
<protein>
    <submittedName>
        <fullName evidence="5">AsnC family transcriptional regulator</fullName>
    </submittedName>
</protein>
<evidence type="ECO:0000259" key="4">
    <source>
        <dbReference type="PROSITE" id="PS50956"/>
    </source>
</evidence>
<feature type="domain" description="HTH asnC-type" evidence="4">
    <location>
        <begin position="10"/>
        <end position="71"/>
    </location>
</feature>
<organism evidence="5 6">
    <name type="scientific">Paludibacterium paludis</name>
    <dbReference type="NCBI Taxonomy" id="1225769"/>
    <lineage>
        <taxon>Bacteria</taxon>
        <taxon>Pseudomonadati</taxon>
        <taxon>Pseudomonadota</taxon>
        <taxon>Betaproteobacteria</taxon>
        <taxon>Neisseriales</taxon>
        <taxon>Chromobacteriaceae</taxon>
        <taxon>Paludibacterium</taxon>
    </lineage>
</organism>
<dbReference type="PROSITE" id="PS50956">
    <property type="entry name" value="HTH_ASNC_2"/>
    <property type="match status" value="1"/>
</dbReference>
<keyword evidence="2" id="KW-0238">DNA-binding</keyword>
<evidence type="ECO:0000313" key="6">
    <source>
        <dbReference type="Proteomes" id="UP000645257"/>
    </source>
</evidence>
<evidence type="ECO:0000256" key="1">
    <source>
        <dbReference type="ARBA" id="ARBA00023015"/>
    </source>
</evidence>
<dbReference type="SUPFAM" id="SSF46785">
    <property type="entry name" value="Winged helix' DNA-binding domain"/>
    <property type="match status" value="1"/>
</dbReference>